<dbReference type="AlphaFoldDB" id="A0A9W9Y888"/>
<reference evidence="1" key="1">
    <citation type="submission" date="2023-01" db="EMBL/GenBank/DDBJ databases">
        <title>Genome assembly of the deep-sea coral Lophelia pertusa.</title>
        <authorList>
            <person name="Herrera S."/>
            <person name="Cordes E."/>
        </authorList>
    </citation>
    <scope>NUCLEOTIDE SEQUENCE</scope>
    <source>
        <strain evidence="1">USNM1676648</strain>
        <tissue evidence="1">Polyp</tissue>
    </source>
</reference>
<dbReference type="EMBL" id="MU827944">
    <property type="protein sequence ID" value="KAJ7314697.1"/>
    <property type="molecule type" value="Genomic_DNA"/>
</dbReference>
<evidence type="ECO:0000313" key="1">
    <source>
        <dbReference type="EMBL" id="KAJ7314697.1"/>
    </source>
</evidence>
<sequence length="71" mass="8319">MENWENAESANLSYQDLGHPYQKKEFQRVLRRLLRCENLQLIENSLQDLSNVYFQETSQSSSLRTLIAAAE</sequence>
<gene>
    <name evidence="1" type="ORF">OS493_039231</name>
</gene>
<evidence type="ECO:0000313" key="2">
    <source>
        <dbReference type="Proteomes" id="UP001163046"/>
    </source>
</evidence>
<proteinExistence type="predicted"/>
<organism evidence="1 2">
    <name type="scientific">Desmophyllum pertusum</name>
    <dbReference type="NCBI Taxonomy" id="174260"/>
    <lineage>
        <taxon>Eukaryota</taxon>
        <taxon>Metazoa</taxon>
        <taxon>Cnidaria</taxon>
        <taxon>Anthozoa</taxon>
        <taxon>Hexacorallia</taxon>
        <taxon>Scleractinia</taxon>
        <taxon>Caryophylliina</taxon>
        <taxon>Caryophylliidae</taxon>
        <taxon>Desmophyllum</taxon>
    </lineage>
</organism>
<protein>
    <submittedName>
        <fullName evidence="1">Uncharacterized protein</fullName>
    </submittedName>
</protein>
<name>A0A9W9Y888_9CNID</name>
<dbReference type="OrthoDB" id="1517790at2759"/>
<keyword evidence="2" id="KW-1185">Reference proteome</keyword>
<accession>A0A9W9Y888</accession>
<comment type="caution">
    <text evidence="1">The sequence shown here is derived from an EMBL/GenBank/DDBJ whole genome shotgun (WGS) entry which is preliminary data.</text>
</comment>
<dbReference type="Proteomes" id="UP001163046">
    <property type="component" value="Unassembled WGS sequence"/>
</dbReference>